<dbReference type="Proteomes" id="UP000288805">
    <property type="component" value="Unassembled WGS sequence"/>
</dbReference>
<feature type="region of interest" description="Disordered" evidence="1">
    <location>
        <begin position="103"/>
        <end position="144"/>
    </location>
</feature>
<sequence>MRILNAKIFAPPTLNEKIFASPILHQKSNFASAISISHQQSQCKTISHQPLAMRNTNDHLTAKRKAKSHLNFLFKGLQLTISHKHPLLQELITAFPPQRYSTWRPPISPPKPSIHRVPPKRVRTSGPGETSSQAPANSHAPKDIQRPLGIAPEVIIKGQWLCDSKTFRIRLDCSRGRPKFHSHSFQHRQMSGTSIPQSLFHPPTAPSMPQVASTDPPATPPIPPTVLLHHRTLSPFLAQSFVIQQHLGLAPPQTDIPGPSEPRAPAKEMIPPEETIIQFQGKFGALPGVHCLHAIYHFEAREVRSPMLQIACNLKLKRRSYGQLKVTAKLKRNFALAFPDAKIFALTFPDAKIFALTFPNAKIFAAHFLNVKIFTL</sequence>
<reference evidence="2 3" key="1">
    <citation type="journal article" date="2018" name="PLoS Genet.">
        <title>Population sequencing reveals clonal diversity and ancestral inbreeding in the grapevine cultivar Chardonnay.</title>
        <authorList>
            <person name="Roach M.J."/>
            <person name="Johnson D.L."/>
            <person name="Bohlmann J."/>
            <person name="van Vuuren H.J."/>
            <person name="Jones S.J."/>
            <person name="Pretorius I.S."/>
            <person name="Schmidt S.A."/>
            <person name="Borneman A.R."/>
        </authorList>
    </citation>
    <scope>NUCLEOTIDE SEQUENCE [LARGE SCALE GENOMIC DNA]</scope>
    <source>
        <strain evidence="3">cv. Chardonnay</strain>
        <tissue evidence="2">Leaf</tissue>
    </source>
</reference>
<feature type="compositionally biased region" description="Basic residues" evidence="1">
    <location>
        <begin position="113"/>
        <end position="123"/>
    </location>
</feature>
<proteinExistence type="predicted"/>
<evidence type="ECO:0000313" key="3">
    <source>
        <dbReference type="Proteomes" id="UP000288805"/>
    </source>
</evidence>
<name>A0A438GZP7_VITVI</name>
<feature type="compositionally biased region" description="Polar residues" evidence="1">
    <location>
        <begin position="127"/>
        <end position="136"/>
    </location>
</feature>
<evidence type="ECO:0000313" key="2">
    <source>
        <dbReference type="EMBL" id="RVW77715.1"/>
    </source>
</evidence>
<protein>
    <submittedName>
        <fullName evidence="2">Uncharacterized protein</fullName>
    </submittedName>
</protein>
<evidence type="ECO:0000256" key="1">
    <source>
        <dbReference type="SAM" id="MobiDB-lite"/>
    </source>
</evidence>
<organism evidence="2 3">
    <name type="scientific">Vitis vinifera</name>
    <name type="common">Grape</name>
    <dbReference type="NCBI Taxonomy" id="29760"/>
    <lineage>
        <taxon>Eukaryota</taxon>
        <taxon>Viridiplantae</taxon>
        <taxon>Streptophyta</taxon>
        <taxon>Embryophyta</taxon>
        <taxon>Tracheophyta</taxon>
        <taxon>Spermatophyta</taxon>
        <taxon>Magnoliopsida</taxon>
        <taxon>eudicotyledons</taxon>
        <taxon>Gunneridae</taxon>
        <taxon>Pentapetalae</taxon>
        <taxon>rosids</taxon>
        <taxon>Vitales</taxon>
        <taxon>Vitaceae</taxon>
        <taxon>Viteae</taxon>
        <taxon>Vitis</taxon>
    </lineage>
</organism>
<gene>
    <name evidence="2" type="ORF">CK203_050362</name>
</gene>
<dbReference type="AlphaFoldDB" id="A0A438GZP7"/>
<dbReference type="EMBL" id="QGNW01000308">
    <property type="protein sequence ID" value="RVW77715.1"/>
    <property type="molecule type" value="Genomic_DNA"/>
</dbReference>
<comment type="caution">
    <text evidence="2">The sequence shown here is derived from an EMBL/GenBank/DDBJ whole genome shotgun (WGS) entry which is preliminary data.</text>
</comment>
<accession>A0A438GZP7</accession>